<keyword evidence="1" id="KW-0175">Coiled coil</keyword>
<keyword evidence="2" id="KW-1133">Transmembrane helix</keyword>
<sequence>MTCGSRLPSNLNERFSNNKSKSKRWIYPITAVLVGCLLLTIVYGIVLHKRDQALELYEEASQIALVGDYDQAKSVVEEAINNYSSFPQAEELKAFLTIAIEMEQSFADIASMREEGQYSQAIETLIAHDRNIENYNGELVSKVKDKINVLKTETRMDEISSIYESNPDINQLKVLLWELERLNSEKAEELHLDVKDKLVSLTYQEGTALIQKFQFSQALRLVEETLNFVQDSDSLINLRKTIEKEQLAFENQQQQRIEQALSAYESEETHNKEYGIEVISINTETEDEKLKVIGEIESVATVPLHSVLVHYEILDDQQNVLLTNEVYIQPETLYPRETGNFEFIHVDAEIVGKRVSAKIKEITWYLE</sequence>
<reference evidence="3 4" key="1">
    <citation type="submission" date="2020-08" db="EMBL/GenBank/DDBJ databases">
        <title>Genomic Encyclopedia of Type Strains, Phase IV (KMG-IV): sequencing the most valuable type-strain genomes for metagenomic binning, comparative biology and taxonomic classification.</title>
        <authorList>
            <person name="Goeker M."/>
        </authorList>
    </citation>
    <scope>NUCLEOTIDE SEQUENCE [LARGE SCALE GENOMIC DNA]</scope>
    <source>
        <strain evidence="3 4">DSM 11805</strain>
    </source>
</reference>
<feature type="coiled-coil region" evidence="1">
    <location>
        <begin position="235"/>
        <end position="267"/>
    </location>
</feature>
<dbReference type="EMBL" id="JACHON010000001">
    <property type="protein sequence ID" value="MBB6511291.1"/>
    <property type="molecule type" value="Genomic_DNA"/>
</dbReference>
<dbReference type="AlphaFoldDB" id="A0A841RFE0"/>
<proteinExistence type="predicted"/>
<evidence type="ECO:0000313" key="4">
    <source>
        <dbReference type="Proteomes" id="UP000572212"/>
    </source>
</evidence>
<evidence type="ECO:0000313" key="3">
    <source>
        <dbReference type="EMBL" id="MBB6511291.1"/>
    </source>
</evidence>
<keyword evidence="2" id="KW-0812">Transmembrane</keyword>
<keyword evidence="4" id="KW-1185">Reference proteome</keyword>
<keyword evidence="2" id="KW-0472">Membrane</keyword>
<comment type="caution">
    <text evidence="3">The sequence shown here is derived from an EMBL/GenBank/DDBJ whole genome shotgun (WGS) entry which is preliminary data.</text>
</comment>
<dbReference type="Proteomes" id="UP000572212">
    <property type="component" value="Unassembled WGS sequence"/>
</dbReference>
<protein>
    <submittedName>
        <fullName evidence="3">Uncharacterized protein</fullName>
    </submittedName>
</protein>
<evidence type="ECO:0000256" key="2">
    <source>
        <dbReference type="SAM" id="Phobius"/>
    </source>
</evidence>
<gene>
    <name evidence="3" type="ORF">GGQ92_000058</name>
</gene>
<accession>A0A841RFE0</accession>
<feature type="transmembrane region" description="Helical" evidence="2">
    <location>
        <begin position="25"/>
        <end position="46"/>
    </location>
</feature>
<evidence type="ECO:0000256" key="1">
    <source>
        <dbReference type="SAM" id="Coils"/>
    </source>
</evidence>
<name>A0A841RFE0_9BACI</name>
<organism evidence="3 4">
    <name type="scientific">Gracilibacillus halotolerans</name>
    <dbReference type="NCBI Taxonomy" id="74386"/>
    <lineage>
        <taxon>Bacteria</taxon>
        <taxon>Bacillati</taxon>
        <taxon>Bacillota</taxon>
        <taxon>Bacilli</taxon>
        <taxon>Bacillales</taxon>
        <taxon>Bacillaceae</taxon>
        <taxon>Gracilibacillus</taxon>
    </lineage>
</organism>